<dbReference type="AlphaFoldDB" id="A0AAN7WIS9"/>
<dbReference type="Proteomes" id="UP001306508">
    <property type="component" value="Unassembled WGS sequence"/>
</dbReference>
<dbReference type="InterPro" id="IPR025928">
    <property type="entry name" value="Flocculin_t3_rpt"/>
</dbReference>
<evidence type="ECO:0000256" key="5">
    <source>
        <dbReference type="ARBA" id="ARBA00023288"/>
    </source>
</evidence>
<keyword evidence="2" id="KW-0336">GPI-anchor</keyword>
<evidence type="ECO:0000313" key="8">
    <source>
        <dbReference type="Proteomes" id="UP001306508"/>
    </source>
</evidence>
<sequence>MQFSTVATVAAVAAVANAQYNSTVTSTATENLTTLVTITSCEDHICKETVSPALVSTATVTVDNVVTQYTTWCPLSAAANTTVATSSAHISKNATSAASTKHSVSSYHGAGAKALPAAGALLAGAAAFLL</sequence>
<reference evidence="8" key="1">
    <citation type="submission" date="2023-07" db="EMBL/GenBank/DDBJ databases">
        <title>A draft genome of Kazachstania heterogenica Y-27499.</title>
        <authorList>
            <person name="Donic C."/>
            <person name="Kralova J.S."/>
            <person name="Fidel L."/>
            <person name="Ben-Dor S."/>
            <person name="Jung S."/>
        </authorList>
    </citation>
    <scope>NUCLEOTIDE SEQUENCE [LARGE SCALE GENOMIC DNA]</scope>
    <source>
        <strain evidence="8">Y27499</strain>
    </source>
</reference>
<keyword evidence="8" id="KW-1185">Reference proteome</keyword>
<keyword evidence="2" id="KW-0472">Membrane</keyword>
<accession>A0AAN7WIS9</accession>
<feature type="signal peptide" evidence="6">
    <location>
        <begin position="1"/>
        <end position="18"/>
    </location>
</feature>
<dbReference type="Pfam" id="PF13928">
    <property type="entry name" value="Flocculin_t3"/>
    <property type="match status" value="1"/>
</dbReference>
<evidence type="ECO:0000256" key="3">
    <source>
        <dbReference type="ARBA" id="ARBA00022729"/>
    </source>
</evidence>
<organism evidence="7 8">
    <name type="scientific">Arxiozyma heterogenica</name>
    <dbReference type="NCBI Taxonomy" id="278026"/>
    <lineage>
        <taxon>Eukaryota</taxon>
        <taxon>Fungi</taxon>
        <taxon>Dikarya</taxon>
        <taxon>Ascomycota</taxon>
        <taxon>Saccharomycotina</taxon>
        <taxon>Saccharomycetes</taxon>
        <taxon>Saccharomycetales</taxon>
        <taxon>Saccharomycetaceae</taxon>
        <taxon>Arxiozyma</taxon>
    </lineage>
</organism>
<proteinExistence type="predicted"/>
<keyword evidence="4" id="KW-0325">Glycoprotein</keyword>
<gene>
    <name evidence="7" type="ORF">RI543_005004</name>
</gene>
<evidence type="ECO:0000256" key="2">
    <source>
        <dbReference type="ARBA" id="ARBA00022622"/>
    </source>
</evidence>
<feature type="chain" id="PRO_5042846226" evidence="6">
    <location>
        <begin position="19"/>
        <end position="130"/>
    </location>
</feature>
<evidence type="ECO:0000313" key="7">
    <source>
        <dbReference type="EMBL" id="KAK5773695.1"/>
    </source>
</evidence>
<keyword evidence="5" id="KW-0449">Lipoprotein</keyword>
<evidence type="ECO:0000256" key="1">
    <source>
        <dbReference type="ARBA" id="ARBA00004589"/>
    </source>
</evidence>
<comment type="subcellular location">
    <subcellularLocation>
        <location evidence="1">Membrane</location>
        <topology evidence="1">Lipid-anchor</topology>
        <topology evidence="1">GPI-anchor</topology>
    </subcellularLocation>
</comment>
<keyword evidence="3 6" id="KW-0732">Signal</keyword>
<evidence type="ECO:0000256" key="4">
    <source>
        <dbReference type="ARBA" id="ARBA00023180"/>
    </source>
</evidence>
<comment type="caution">
    <text evidence="7">The sequence shown here is derived from an EMBL/GenBank/DDBJ whole genome shotgun (WGS) entry which is preliminary data.</text>
</comment>
<dbReference type="GO" id="GO:0098552">
    <property type="term" value="C:side of membrane"/>
    <property type="evidence" value="ECO:0007669"/>
    <property type="project" value="UniProtKB-KW"/>
</dbReference>
<protein>
    <submittedName>
        <fullName evidence="7">Uncharacterized protein</fullName>
    </submittedName>
</protein>
<evidence type="ECO:0000256" key="6">
    <source>
        <dbReference type="SAM" id="SignalP"/>
    </source>
</evidence>
<dbReference type="EMBL" id="JAWIZZ010000071">
    <property type="protein sequence ID" value="KAK5773695.1"/>
    <property type="molecule type" value="Genomic_DNA"/>
</dbReference>
<name>A0AAN7WIS9_9SACH</name>